<feature type="region of interest" description="Disordered" evidence="1">
    <location>
        <begin position="45"/>
        <end position="77"/>
    </location>
</feature>
<organism evidence="2 3">
    <name type="scientific">Plectus sambesii</name>
    <dbReference type="NCBI Taxonomy" id="2011161"/>
    <lineage>
        <taxon>Eukaryota</taxon>
        <taxon>Metazoa</taxon>
        <taxon>Ecdysozoa</taxon>
        <taxon>Nematoda</taxon>
        <taxon>Chromadorea</taxon>
        <taxon>Plectida</taxon>
        <taxon>Plectina</taxon>
        <taxon>Plectoidea</taxon>
        <taxon>Plectidae</taxon>
        <taxon>Plectus</taxon>
    </lineage>
</organism>
<dbReference type="WBParaSite" id="PSAMB.scaffold1851size27257.g15235.t1">
    <property type="protein sequence ID" value="PSAMB.scaffold1851size27257.g15235.t1"/>
    <property type="gene ID" value="PSAMB.scaffold1851size27257.g15235"/>
</dbReference>
<evidence type="ECO:0000256" key="1">
    <source>
        <dbReference type="SAM" id="MobiDB-lite"/>
    </source>
</evidence>
<accession>A0A914VDU3</accession>
<dbReference type="Proteomes" id="UP000887566">
    <property type="component" value="Unplaced"/>
</dbReference>
<reference evidence="3" key="1">
    <citation type="submission" date="2022-11" db="UniProtKB">
        <authorList>
            <consortium name="WormBaseParasite"/>
        </authorList>
    </citation>
    <scope>IDENTIFICATION</scope>
</reference>
<keyword evidence="2" id="KW-1185">Reference proteome</keyword>
<evidence type="ECO:0000313" key="2">
    <source>
        <dbReference type="Proteomes" id="UP000887566"/>
    </source>
</evidence>
<proteinExistence type="predicted"/>
<protein>
    <submittedName>
        <fullName evidence="3">Uncharacterized protein</fullName>
    </submittedName>
</protein>
<dbReference type="AlphaFoldDB" id="A0A914VDU3"/>
<sequence length="193" mass="21241">MLLRLEIRIRAIGVELDSGVIDARHPSQSLINAADQMSGRRRLARGTRRGLRRVTNSNERHSSIANRRQPPRTIAPQIRPGRLLSRSTSRIASHHFLAVGFPHPAGEAPIMSPGSPPTGQTGASMPLPPPPCKMTRYVKVARGPEGERRLRLSEKPDETDPLTNGFARDGHDFIHSSLPRLSVSSAHFAFLYG</sequence>
<evidence type="ECO:0000313" key="3">
    <source>
        <dbReference type="WBParaSite" id="PSAMB.scaffold1851size27257.g15235.t1"/>
    </source>
</evidence>
<name>A0A914VDU3_9BILA</name>